<dbReference type="PROSITE" id="PS00018">
    <property type="entry name" value="EF_HAND_1"/>
    <property type="match status" value="1"/>
</dbReference>
<dbReference type="PANTHER" id="PTHR10183:SF433">
    <property type="entry name" value="CALPAIN-A-RELATED"/>
    <property type="match status" value="1"/>
</dbReference>
<keyword evidence="4" id="KW-0677">Repeat</keyword>
<comment type="similarity">
    <text evidence="1">Belongs to the peptidase C2 family.</text>
</comment>
<dbReference type="FunCoup" id="K1Q056">
    <property type="interactions" value="192"/>
</dbReference>
<dbReference type="FunFam" id="2.60.120.380:FF:000001">
    <property type="entry name" value="Calpain-1 catalytic subunit"/>
    <property type="match status" value="1"/>
</dbReference>
<feature type="active site" evidence="8">
    <location>
        <position position="255"/>
    </location>
</feature>
<dbReference type="Gene3D" id="2.60.120.380">
    <property type="match status" value="2"/>
</dbReference>
<reference evidence="10" key="1">
    <citation type="journal article" date="2012" name="Nature">
        <title>The oyster genome reveals stress adaptation and complexity of shell formation.</title>
        <authorList>
            <person name="Zhang G."/>
            <person name="Fang X."/>
            <person name="Guo X."/>
            <person name="Li L."/>
            <person name="Luo R."/>
            <person name="Xu F."/>
            <person name="Yang P."/>
            <person name="Zhang L."/>
            <person name="Wang X."/>
            <person name="Qi H."/>
            <person name="Xiong Z."/>
            <person name="Que H."/>
            <person name="Xie Y."/>
            <person name="Holland P.W."/>
            <person name="Paps J."/>
            <person name="Zhu Y."/>
            <person name="Wu F."/>
            <person name="Chen Y."/>
            <person name="Wang J."/>
            <person name="Peng C."/>
            <person name="Meng J."/>
            <person name="Yang L."/>
            <person name="Liu J."/>
            <person name="Wen B."/>
            <person name="Zhang N."/>
            <person name="Huang Z."/>
            <person name="Zhu Q."/>
            <person name="Feng Y."/>
            <person name="Mount A."/>
            <person name="Hedgecock D."/>
            <person name="Xu Z."/>
            <person name="Liu Y."/>
            <person name="Domazet-Loso T."/>
            <person name="Du Y."/>
            <person name="Sun X."/>
            <person name="Zhang S."/>
            <person name="Liu B."/>
            <person name="Cheng P."/>
            <person name="Jiang X."/>
            <person name="Li J."/>
            <person name="Fan D."/>
            <person name="Wang W."/>
            <person name="Fu W."/>
            <person name="Wang T."/>
            <person name="Wang B."/>
            <person name="Zhang J."/>
            <person name="Peng Z."/>
            <person name="Li Y."/>
            <person name="Li N."/>
            <person name="Wang J."/>
            <person name="Chen M."/>
            <person name="He Y."/>
            <person name="Tan F."/>
            <person name="Song X."/>
            <person name="Zheng Q."/>
            <person name="Huang R."/>
            <person name="Yang H."/>
            <person name="Du X."/>
            <person name="Chen L."/>
            <person name="Yang M."/>
            <person name="Gaffney P.M."/>
            <person name="Wang S."/>
            <person name="Luo L."/>
            <person name="She Z."/>
            <person name="Ming Y."/>
            <person name="Huang W."/>
            <person name="Zhang S."/>
            <person name="Huang B."/>
            <person name="Zhang Y."/>
            <person name="Qu T."/>
            <person name="Ni P."/>
            <person name="Miao G."/>
            <person name="Wang J."/>
            <person name="Wang Q."/>
            <person name="Steinberg C.E."/>
            <person name="Wang H."/>
            <person name="Li N."/>
            <person name="Qian L."/>
            <person name="Zhang G."/>
            <person name="Li Y."/>
            <person name="Yang H."/>
            <person name="Liu X."/>
            <person name="Wang J."/>
            <person name="Yin Y."/>
            <person name="Wang J."/>
        </authorList>
    </citation>
    <scope>NUCLEOTIDE SEQUENCE [LARGE SCALE GENOMIC DNA]</scope>
    <source>
        <strain evidence="10">05x7-T-G4-1.051#20</strain>
    </source>
</reference>
<dbReference type="Pfam" id="PF00648">
    <property type="entry name" value="Peptidase_C2"/>
    <property type="match status" value="1"/>
</dbReference>
<gene>
    <name evidence="10" type="ORF">CGI_10026186</name>
</gene>
<evidence type="ECO:0000256" key="4">
    <source>
        <dbReference type="ARBA" id="ARBA00022737"/>
    </source>
</evidence>
<dbReference type="PROSITE" id="PS50222">
    <property type="entry name" value="EF_HAND_2"/>
    <property type="match status" value="1"/>
</dbReference>
<protein>
    <submittedName>
        <fullName evidence="10">Calpain-A</fullName>
    </submittedName>
</protein>
<dbReference type="GO" id="GO:0005509">
    <property type="term" value="F:calcium ion binding"/>
    <property type="evidence" value="ECO:0007669"/>
    <property type="project" value="InterPro"/>
</dbReference>
<dbReference type="PANTHER" id="PTHR10183">
    <property type="entry name" value="CALPAIN"/>
    <property type="match status" value="1"/>
</dbReference>
<organism evidence="10">
    <name type="scientific">Magallana gigas</name>
    <name type="common">Pacific oyster</name>
    <name type="synonym">Crassostrea gigas</name>
    <dbReference type="NCBI Taxonomy" id="29159"/>
    <lineage>
        <taxon>Eukaryota</taxon>
        <taxon>Metazoa</taxon>
        <taxon>Spiralia</taxon>
        <taxon>Lophotrochozoa</taxon>
        <taxon>Mollusca</taxon>
        <taxon>Bivalvia</taxon>
        <taxon>Autobranchia</taxon>
        <taxon>Pteriomorphia</taxon>
        <taxon>Ostreida</taxon>
        <taxon>Ostreoidea</taxon>
        <taxon>Ostreidae</taxon>
        <taxon>Magallana</taxon>
    </lineage>
</organism>
<dbReference type="PROSITE" id="PS50203">
    <property type="entry name" value="CALPAIN_CAT"/>
    <property type="match status" value="1"/>
</dbReference>
<dbReference type="PROSITE" id="PS00139">
    <property type="entry name" value="THIOL_PROTEASE_CYS"/>
    <property type="match status" value="1"/>
</dbReference>
<dbReference type="GO" id="GO:0004198">
    <property type="term" value="F:calcium-dependent cysteine-type endopeptidase activity"/>
    <property type="evidence" value="ECO:0007669"/>
    <property type="project" value="InterPro"/>
</dbReference>
<dbReference type="InterPro" id="IPR022684">
    <property type="entry name" value="Calpain_cysteine_protease"/>
</dbReference>
<dbReference type="Pfam" id="PF01067">
    <property type="entry name" value="Calpain_III"/>
    <property type="match status" value="2"/>
</dbReference>
<dbReference type="InterPro" id="IPR002048">
    <property type="entry name" value="EF_hand_dom"/>
</dbReference>
<dbReference type="PRINTS" id="PR00704">
    <property type="entry name" value="CALPAIN"/>
</dbReference>
<dbReference type="GO" id="GO:0006508">
    <property type="term" value="P:proteolysis"/>
    <property type="evidence" value="ECO:0007669"/>
    <property type="project" value="UniProtKB-KW"/>
</dbReference>
<dbReference type="CDD" id="cd16196">
    <property type="entry name" value="EFh_PEF_CalpA_B"/>
    <property type="match status" value="1"/>
</dbReference>
<evidence type="ECO:0000256" key="8">
    <source>
        <dbReference type="PIRSR" id="PIRSR622684-1"/>
    </source>
</evidence>
<dbReference type="InParanoid" id="K1Q056"/>
<evidence type="ECO:0000313" key="10">
    <source>
        <dbReference type="EMBL" id="EKC29852.1"/>
    </source>
</evidence>
<dbReference type="InterPro" id="IPR011992">
    <property type="entry name" value="EF-hand-dom_pair"/>
</dbReference>
<dbReference type="SMART" id="SM00054">
    <property type="entry name" value="EFh"/>
    <property type="match status" value="2"/>
</dbReference>
<proteinExistence type="inferred from homology"/>
<dbReference type="InterPro" id="IPR036213">
    <property type="entry name" value="Calpain_III_sf"/>
</dbReference>
<feature type="region of interest" description="Disordered" evidence="9">
    <location>
        <begin position="56"/>
        <end position="94"/>
    </location>
</feature>
<evidence type="ECO:0000256" key="1">
    <source>
        <dbReference type="ARBA" id="ARBA00007623"/>
    </source>
</evidence>
<evidence type="ECO:0000256" key="9">
    <source>
        <dbReference type="SAM" id="MobiDB-lite"/>
    </source>
</evidence>
<accession>K1Q056</accession>
<dbReference type="GO" id="GO:0005737">
    <property type="term" value="C:cytoplasm"/>
    <property type="evidence" value="ECO:0007669"/>
    <property type="project" value="TreeGrafter"/>
</dbReference>
<dbReference type="InterPro" id="IPR022683">
    <property type="entry name" value="Calpain_III"/>
</dbReference>
<keyword evidence="6" id="KW-0788">Thiol protease</keyword>
<dbReference type="InterPro" id="IPR001300">
    <property type="entry name" value="Peptidase_C2_calpain_cat"/>
</dbReference>
<dbReference type="SMART" id="SM00230">
    <property type="entry name" value="CysPc"/>
    <property type="match status" value="1"/>
</dbReference>
<dbReference type="CDD" id="cd00214">
    <property type="entry name" value="Calpain_III"/>
    <property type="match status" value="1"/>
</dbReference>
<name>K1Q056_MAGGI</name>
<keyword evidence="7" id="KW-0106">Calcium</keyword>
<feature type="compositionally biased region" description="Basic residues" evidence="9">
    <location>
        <begin position="795"/>
        <end position="808"/>
    </location>
</feature>
<dbReference type="EMBL" id="JH817210">
    <property type="protein sequence ID" value="EKC29852.1"/>
    <property type="molecule type" value="Genomic_DNA"/>
</dbReference>
<dbReference type="Gene3D" id="3.90.70.10">
    <property type="entry name" value="Cysteine proteinases"/>
    <property type="match status" value="1"/>
</dbReference>
<evidence type="ECO:0000256" key="6">
    <source>
        <dbReference type="ARBA" id="ARBA00022807"/>
    </source>
</evidence>
<feature type="active site" evidence="8">
    <location>
        <position position="411"/>
    </location>
</feature>
<dbReference type="InterPro" id="IPR000169">
    <property type="entry name" value="Pept_cys_AS"/>
</dbReference>
<keyword evidence="2" id="KW-0645">Protease</keyword>
<dbReference type="AlphaFoldDB" id="K1Q056"/>
<evidence type="ECO:0000256" key="3">
    <source>
        <dbReference type="ARBA" id="ARBA00022723"/>
    </source>
</evidence>
<feature type="region of interest" description="Disordered" evidence="9">
    <location>
        <begin position="776"/>
        <end position="816"/>
    </location>
</feature>
<dbReference type="InterPro" id="IPR018247">
    <property type="entry name" value="EF_Hand_1_Ca_BS"/>
</dbReference>
<dbReference type="SMART" id="SM00720">
    <property type="entry name" value="calpain_III"/>
    <property type="match status" value="2"/>
</dbReference>
<feature type="compositionally biased region" description="Low complexity" evidence="9">
    <location>
        <begin position="1"/>
        <end position="12"/>
    </location>
</feature>
<dbReference type="HOGENOM" id="CLU_010982_0_1_1"/>
<sequence>MYTTKTTRTVRTFYSDGRGPPKVETKTFTYGGDGGSSVNGGINIQGGGGRFRIRMGGGGEDGGDQPSYSAPAFSQRPQVIGRPSRKDKKDPFSGVINQSYDEIKKRCQEEGCLFEDPEFDAEDSSIFFSRAPPRPFEWKRPHWRDFPKREMSEYYSHYQSSYRNAIGGRHSRKEDKDLISGIKKQHFEEIREQCAAEETLFEDPEFPSEDSSIFFSREPPRAFEWKRPHEICDNPVFIADGASRFDVQQGELGDCWLLAAIASLTVNQRLFAKVVPPDQSFEDGYCGMFRFHFWRQGEWVEVVVDDRLPTYYGQLTFMHSVDKNEFWSALLEKAYAKLEGSYESLKGGSTCEAMVDFTGGVSEFFDLRKAPPNLFSIMLKASQRGSLMGCSIDADPNQLEARLANGLVMGHAYSITSVILMDIETPTMSGKIPMVRIRNPWGNEAEWKGRWSDQSREWSLIPDSQKDSIGLTFDDDGEFWMSFDDFSKNFEKLEICNLGPDSLEEDELDGKKRWEGHTENGEWIPRVNAGGCRNYLDTFWTNPQYRVTLTDPDDDDDDDLCTILVGVLQKDRRKKRKEGLDMLTIGYVIYKLEDEVHGPLDVKYFKYHASCAKAPSFINLREVCGRHKLSPGTYVIIPSTFEPHQKGEYLIPEGSGAGPLPVDFFKYNASCAKSNNFINMREVCTRHKLPSGQYCIIPSTFQPHQQGNFLLRLYTEQRAHSHEMDEETGIIEDQECQPWGLQVVGVYNVVNKHAFSSHQYDHQDCLRPVLVPTVASAPPPAGRQDVPKIPGARGQKPKPKVNGQKKRVEHSVSPLPGANCTRPEALAFLKKALREIPPPTEEEQEQEQALKASFRRVAGEDMEIDAYELRDILNAVFTREFAFDGFSIDVCRSMVAMHDGDLSGKLGFDEFKVLWADLRRWKGVFKEYDRDKSGNLSSYELRSALHASGFRLSNRTFSALVMRYSSKDGNVEFGDFILCAIRMKTMLASFKNIDVENSGHAAFDLDSVSRK</sequence>
<feature type="active site" evidence="8">
    <location>
        <position position="439"/>
    </location>
</feature>
<dbReference type="CDD" id="cd00044">
    <property type="entry name" value="CysPc"/>
    <property type="match status" value="1"/>
</dbReference>
<dbReference type="Gene3D" id="1.10.238.10">
    <property type="entry name" value="EF-hand"/>
    <property type="match status" value="1"/>
</dbReference>
<dbReference type="SUPFAM" id="SSF54001">
    <property type="entry name" value="Cysteine proteinases"/>
    <property type="match status" value="2"/>
</dbReference>
<dbReference type="SUPFAM" id="SSF49758">
    <property type="entry name" value="Calpain large subunit, middle domain (domain III)"/>
    <property type="match status" value="2"/>
</dbReference>
<feature type="region of interest" description="Disordered" evidence="9">
    <location>
        <begin position="1"/>
        <end position="20"/>
    </location>
</feature>
<keyword evidence="5" id="KW-0378">Hydrolase</keyword>
<evidence type="ECO:0000256" key="7">
    <source>
        <dbReference type="ARBA" id="ARBA00022837"/>
    </source>
</evidence>
<dbReference type="InterPro" id="IPR038765">
    <property type="entry name" value="Papain-like_cys_pep_sf"/>
</dbReference>
<dbReference type="FunFam" id="3.90.70.10:FF:000001">
    <property type="entry name" value="Calpain-1 catalytic subunit"/>
    <property type="match status" value="1"/>
</dbReference>
<dbReference type="InterPro" id="IPR022682">
    <property type="entry name" value="Calpain_domain_III"/>
</dbReference>
<evidence type="ECO:0000256" key="2">
    <source>
        <dbReference type="ARBA" id="ARBA00022670"/>
    </source>
</evidence>
<keyword evidence="3" id="KW-0479">Metal-binding</keyword>
<dbReference type="InterPro" id="IPR033883">
    <property type="entry name" value="C2_III"/>
</dbReference>
<evidence type="ECO:0000256" key="5">
    <source>
        <dbReference type="ARBA" id="ARBA00022801"/>
    </source>
</evidence>
<dbReference type="SUPFAM" id="SSF47473">
    <property type="entry name" value="EF-hand"/>
    <property type="match status" value="1"/>
</dbReference>